<feature type="signal peptide" evidence="3">
    <location>
        <begin position="1"/>
        <end position="22"/>
    </location>
</feature>
<dbReference type="Pfam" id="PF01547">
    <property type="entry name" value="SBP_bac_1"/>
    <property type="match status" value="1"/>
</dbReference>
<accession>A0A6B0Y104</accession>
<dbReference type="SUPFAM" id="SSF53850">
    <property type="entry name" value="Periplasmic binding protein-like II"/>
    <property type="match status" value="1"/>
</dbReference>
<comment type="subcellular location">
    <subcellularLocation>
        <location evidence="1">Periplasm</location>
    </subcellularLocation>
</comment>
<comment type="caution">
    <text evidence="4">The sequence shown here is derived from an EMBL/GenBank/DDBJ whole genome shotgun (WGS) entry which is preliminary data.</text>
</comment>
<dbReference type="PANTHER" id="PTHR43649">
    <property type="entry name" value="ARABINOSE-BINDING PROTEIN-RELATED"/>
    <property type="match status" value="1"/>
</dbReference>
<sequence>MKKASIGLGIVSALAFSAPASAQDYSGVTVEILTRPGPVIAQRLVERGEEFTAMTGAEIRVNEVPFAELFQKILTDWATGTNSIDVGVFASGWATELVDAGLVEPLDGYIANDDMIDIDDIAPYFREFNQKIGGETYLITVDGDFQMLYYRRDVLDEMGLEPPRTWDEYMT</sequence>
<evidence type="ECO:0000256" key="2">
    <source>
        <dbReference type="ARBA" id="ARBA00008520"/>
    </source>
</evidence>
<gene>
    <name evidence="4" type="ORF">F4Y60_11585</name>
</gene>
<keyword evidence="3" id="KW-0732">Signal</keyword>
<dbReference type="AlphaFoldDB" id="A0A6B0Y104"/>
<comment type="similarity">
    <text evidence="2">Belongs to the bacterial solute-binding protein 1 family.</text>
</comment>
<protein>
    <submittedName>
        <fullName evidence="4">Extracellular solute-binding protein</fullName>
    </submittedName>
</protein>
<name>A0A6B0Y104_9RHOB</name>
<dbReference type="EMBL" id="VXRY01000475">
    <property type="protein sequence ID" value="MXY34704.1"/>
    <property type="molecule type" value="Genomic_DNA"/>
</dbReference>
<proteinExistence type="inferred from homology"/>
<dbReference type="PANTHER" id="PTHR43649:SF12">
    <property type="entry name" value="DIACETYLCHITOBIOSE BINDING PROTEIN DASA"/>
    <property type="match status" value="1"/>
</dbReference>
<evidence type="ECO:0000256" key="3">
    <source>
        <dbReference type="SAM" id="SignalP"/>
    </source>
</evidence>
<dbReference type="InterPro" id="IPR006059">
    <property type="entry name" value="SBP"/>
</dbReference>
<evidence type="ECO:0000256" key="1">
    <source>
        <dbReference type="ARBA" id="ARBA00004418"/>
    </source>
</evidence>
<dbReference type="GO" id="GO:0042597">
    <property type="term" value="C:periplasmic space"/>
    <property type="evidence" value="ECO:0007669"/>
    <property type="project" value="UniProtKB-SubCell"/>
</dbReference>
<feature type="non-terminal residue" evidence="4">
    <location>
        <position position="171"/>
    </location>
</feature>
<reference evidence="4" key="1">
    <citation type="submission" date="2019-09" db="EMBL/GenBank/DDBJ databases">
        <title>Characterisation of the sponge microbiome using genome-centric metagenomics.</title>
        <authorList>
            <person name="Engelberts J.P."/>
            <person name="Robbins S.J."/>
            <person name="De Goeij J.M."/>
            <person name="Aranda M."/>
            <person name="Bell S.C."/>
            <person name="Webster N.S."/>
        </authorList>
    </citation>
    <scope>NUCLEOTIDE SEQUENCE</scope>
    <source>
        <strain evidence="4">SB0664_bin_43</strain>
    </source>
</reference>
<dbReference type="InterPro" id="IPR050490">
    <property type="entry name" value="Bact_solute-bd_prot1"/>
</dbReference>
<evidence type="ECO:0000313" key="4">
    <source>
        <dbReference type="EMBL" id="MXY34704.1"/>
    </source>
</evidence>
<dbReference type="Gene3D" id="3.40.190.10">
    <property type="entry name" value="Periplasmic binding protein-like II"/>
    <property type="match status" value="2"/>
</dbReference>
<feature type="chain" id="PRO_5025665119" evidence="3">
    <location>
        <begin position="23"/>
        <end position="171"/>
    </location>
</feature>
<organism evidence="4">
    <name type="scientific">Boseongicola sp. SB0664_bin_43</name>
    <dbReference type="NCBI Taxonomy" id="2604844"/>
    <lineage>
        <taxon>Bacteria</taxon>
        <taxon>Pseudomonadati</taxon>
        <taxon>Pseudomonadota</taxon>
        <taxon>Alphaproteobacteria</taxon>
        <taxon>Rhodobacterales</taxon>
        <taxon>Paracoccaceae</taxon>
        <taxon>Boseongicola</taxon>
    </lineage>
</organism>